<name>A0A0L9V5L5_PHAAN</name>
<evidence type="ECO:0000313" key="2">
    <source>
        <dbReference type="Proteomes" id="UP000053144"/>
    </source>
</evidence>
<evidence type="ECO:0000313" key="1">
    <source>
        <dbReference type="EMBL" id="KOM50336.1"/>
    </source>
</evidence>
<dbReference type="Proteomes" id="UP000053144">
    <property type="component" value="Chromosome 8"/>
</dbReference>
<dbReference type="AlphaFoldDB" id="A0A0L9V5L5"/>
<organism evidence="1 2">
    <name type="scientific">Phaseolus angularis</name>
    <name type="common">Azuki bean</name>
    <name type="synonym">Vigna angularis</name>
    <dbReference type="NCBI Taxonomy" id="3914"/>
    <lineage>
        <taxon>Eukaryota</taxon>
        <taxon>Viridiplantae</taxon>
        <taxon>Streptophyta</taxon>
        <taxon>Embryophyta</taxon>
        <taxon>Tracheophyta</taxon>
        <taxon>Spermatophyta</taxon>
        <taxon>Magnoliopsida</taxon>
        <taxon>eudicotyledons</taxon>
        <taxon>Gunneridae</taxon>
        <taxon>Pentapetalae</taxon>
        <taxon>rosids</taxon>
        <taxon>fabids</taxon>
        <taxon>Fabales</taxon>
        <taxon>Fabaceae</taxon>
        <taxon>Papilionoideae</taxon>
        <taxon>50 kb inversion clade</taxon>
        <taxon>NPAAA clade</taxon>
        <taxon>indigoferoid/millettioid clade</taxon>
        <taxon>Phaseoleae</taxon>
        <taxon>Vigna</taxon>
    </lineage>
</organism>
<protein>
    <submittedName>
        <fullName evidence="1">Uncharacterized protein</fullName>
    </submittedName>
</protein>
<sequence length="102" mass="11266">MVLMTTLMKGSGSGDLLVTAMEENVATTGKDSYLAISGNKRMSLTLSVTRVIRVLSLPCVGVKVSSLSLCGRITCFLAEWRDYSDVFVLGIYRWSCRNDYSR</sequence>
<gene>
    <name evidence="1" type="ORF">LR48_Vigan08g116300</name>
</gene>
<accession>A0A0L9V5L5</accession>
<dbReference type="Gramene" id="KOM50336">
    <property type="protein sequence ID" value="KOM50336"/>
    <property type="gene ID" value="LR48_Vigan08g116300"/>
</dbReference>
<dbReference type="EMBL" id="CM003378">
    <property type="protein sequence ID" value="KOM50336.1"/>
    <property type="molecule type" value="Genomic_DNA"/>
</dbReference>
<reference evidence="2" key="1">
    <citation type="journal article" date="2015" name="Proc. Natl. Acad. Sci. U.S.A.">
        <title>Genome sequencing of adzuki bean (Vigna angularis) provides insight into high starch and low fat accumulation and domestication.</title>
        <authorList>
            <person name="Yang K."/>
            <person name="Tian Z."/>
            <person name="Chen C."/>
            <person name="Luo L."/>
            <person name="Zhao B."/>
            <person name="Wang Z."/>
            <person name="Yu L."/>
            <person name="Li Y."/>
            <person name="Sun Y."/>
            <person name="Li W."/>
            <person name="Chen Y."/>
            <person name="Li Y."/>
            <person name="Zhang Y."/>
            <person name="Ai D."/>
            <person name="Zhao J."/>
            <person name="Shang C."/>
            <person name="Ma Y."/>
            <person name="Wu B."/>
            <person name="Wang M."/>
            <person name="Gao L."/>
            <person name="Sun D."/>
            <person name="Zhang P."/>
            <person name="Guo F."/>
            <person name="Wang W."/>
            <person name="Li Y."/>
            <person name="Wang J."/>
            <person name="Varshney R.K."/>
            <person name="Wang J."/>
            <person name="Ling H.Q."/>
            <person name="Wan P."/>
        </authorList>
    </citation>
    <scope>NUCLEOTIDE SEQUENCE</scope>
    <source>
        <strain evidence="2">cv. Jingnong 6</strain>
    </source>
</reference>
<proteinExistence type="predicted"/>